<keyword evidence="6" id="KW-1185">Reference proteome</keyword>
<evidence type="ECO:0000256" key="1">
    <source>
        <dbReference type="SAM" id="MobiDB-lite"/>
    </source>
</evidence>
<feature type="transmembrane region" description="Helical" evidence="2">
    <location>
        <begin position="85"/>
        <end position="115"/>
    </location>
</feature>
<keyword evidence="2" id="KW-0472">Membrane</keyword>
<feature type="domain" description="Glycosyltransferase 2-like" evidence="4">
    <location>
        <begin position="285"/>
        <end position="459"/>
    </location>
</feature>
<organism evidence="5 6">
    <name type="scientific">Calocera cornea HHB12733</name>
    <dbReference type="NCBI Taxonomy" id="1353952"/>
    <lineage>
        <taxon>Eukaryota</taxon>
        <taxon>Fungi</taxon>
        <taxon>Dikarya</taxon>
        <taxon>Basidiomycota</taxon>
        <taxon>Agaricomycotina</taxon>
        <taxon>Dacrymycetes</taxon>
        <taxon>Dacrymycetales</taxon>
        <taxon>Dacrymycetaceae</taxon>
        <taxon>Calocera</taxon>
    </lineage>
</organism>
<accession>A0A165EA49</accession>
<feature type="compositionally biased region" description="Low complexity" evidence="1">
    <location>
        <begin position="481"/>
        <end position="495"/>
    </location>
</feature>
<proteinExistence type="predicted"/>
<name>A0A165EA49_9BASI</name>
<feature type="transmembrane region" description="Helical" evidence="2">
    <location>
        <begin position="593"/>
        <end position="613"/>
    </location>
</feature>
<dbReference type="OrthoDB" id="5819478at2759"/>
<keyword evidence="3" id="KW-0732">Signal</keyword>
<feature type="transmembrane region" description="Helical" evidence="2">
    <location>
        <begin position="775"/>
        <end position="794"/>
    </location>
</feature>
<dbReference type="PANTHER" id="PTHR36851">
    <property type="entry name" value="UNNAMED PRODUCT"/>
    <property type="match status" value="1"/>
</dbReference>
<feature type="signal peptide" evidence="3">
    <location>
        <begin position="1"/>
        <end position="20"/>
    </location>
</feature>
<evidence type="ECO:0000313" key="6">
    <source>
        <dbReference type="Proteomes" id="UP000076842"/>
    </source>
</evidence>
<evidence type="ECO:0000259" key="4">
    <source>
        <dbReference type="Pfam" id="PF13632"/>
    </source>
</evidence>
<keyword evidence="2" id="KW-1133">Transmembrane helix</keyword>
<dbReference type="PANTHER" id="PTHR36851:SF1">
    <property type="entry name" value="GLYCO_TRANS_2-LIKE DOMAIN-CONTAINING PROTEIN"/>
    <property type="match status" value="1"/>
</dbReference>
<dbReference type="Proteomes" id="UP000076842">
    <property type="component" value="Unassembled WGS sequence"/>
</dbReference>
<reference evidence="5 6" key="1">
    <citation type="journal article" date="2016" name="Mol. Biol. Evol.">
        <title>Comparative Genomics of Early-Diverging Mushroom-Forming Fungi Provides Insights into the Origins of Lignocellulose Decay Capabilities.</title>
        <authorList>
            <person name="Nagy L.G."/>
            <person name="Riley R."/>
            <person name="Tritt A."/>
            <person name="Adam C."/>
            <person name="Daum C."/>
            <person name="Floudas D."/>
            <person name="Sun H."/>
            <person name="Yadav J.S."/>
            <person name="Pangilinan J."/>
            <person name="Larsson K.H."/>
            <person name="Matsuura K."/>
            <person name="Barry K."/>
            <person name="Labutti K."/>
            <person name="Kuo R."/>
            <person name="Ohm R.A."/>
            <person name="Bhattacharya S.S."/>
            <person name="Shirouzu T."/>
            <person name="Yoshinaga Y."/>
            <person name="Martin F.M."/>
            <person name="Grigoriev I.V."/>
            <person name="Hibbett D.S."/>
        </authorList>
    </citation>
    <scope>NUCLEOTIDE SEQUENCE [LARGE SCALE GENOMIC DNA]</scope>
    <source>
        <strain evidence="5 6">HHB12733</strain>
    </source>
</reference>
<dbReference type="AlphaFoldDB" id="A0A165EA49"/>
<evidence type="ECO:0000256" key="3">
    <source>
        <dbReference type="SAM" id="SignalP"/>
    </source>
</evidence>
<sequence length="860" mass="93351">MRKAYLFALVRKFLAVPSSALPTHQHHGSSSSTSSLLPSLASPRIPLPFRARRPRGSTAPASNGLLGTGLTLVAFLQRLPILTHFFVFLLVIFGPYYAPVTLALVFLVTHLAFMLSQFRSAYGMIRCWWGVRQHARTDWVAHYRTESLKLEAKLGLPPTQVGAFPPPQPSDRILPLLAVEHIIIVPNYKETLGTLRETLDVLASHPLASRMYKVCLAMEERETGSGDKAALLADEYGRAFLDIAYCLHPGTIPGESAGKSSNVAWGARFMAAREMDNPARLARQVITVMDSDTCFAADFFLSIAVKFALAPPDDRDRLMFCPPIIFDRNQDEVPVFTRVTDIMWASAGIGGLYPGSTVKIPTSAYTVSMGLAVYVGFWDAGPEAIGEDMHMFTKCMFDTCGHLKVETIYSPASQCNVVGAPAATHVKRLFNDAGARWTQAIRHMWGSLDTGYGWNRFLTQDFGPSKDRGNLHLLMVDTSRAASPSPFLPSSAATAVGGTSEDGSLPPSSPSIMENDSESEFPLTGTVSPATTLVGEEVTLLAAGADGSLFNASSLLAPSPLLKAHNMIPLSPPSPWKTAPTRLWPMVVLMSRLYEAHIMIAHFFVMVSLMNLYPSVVYSNGSFALANFFNAPNLTSAMFRTPYAGTPPSAVAAAASAWGWLLGGAPLPTGASVVWVMPDLVAASLKICKFLSTAGFAFSVVMVLMHDLYHREAAGKRWDASARASASYCIPGELDTEEKIGGSDDEAALNFPPRYLGIRPHQTSRRHLPWCMLDFLAIPCGLAFGVAPLVVAQFRQIWTNKLMYTVSAKPTLPAVLERDVVLGVSMMDEEVMKGNATPPEKVEMDVLGVGVTRQAVEVMV</sequence>
<dbReference type="EMBL" id="KV424014">
    <property type="protein sequence ID" value="KZT54430.1"/>
    <property type="molecule type" value="Genomic_DNA"/>
</dbReference>
<gene>
    <name evidence="5" type="ORF">CALCODRAFT_510759</name>
</gene>
<evidence type="ECO:0000313" key="5">
    <source>
        <dbReference type="EMBL" id="KZT54430.1"/>
    </source>
</evidence>
<feature type="region of interest" description="Disordered" evidence="1">
    <location>
        <begin position="481"/>
        <end position="521"/>
    </location>
</feature>
<feature type="chain" id="PRO_5007857048" description="Glycosyltransferase 2-like domain-containing protein" evidence="3">
    <location>
        <begin position="21"/>
        <end position="860"/>
    </location>
</feature>
<dbReference type="Pfam" id="PF13632">
    <property type="entry name" value="Glyco_trans_2_3"/>
    <property type="match status" value="1"/>
</dbReference>
<evidence type="ECO:0000256" key="2">
    <source>
        <dbReference type="SAM" id="Phobius"/>
    </source>
</evidence>
<dbReference type="InParanoid" id="A0A165EA49"/>
<feature type="transmembrane region" description="Helical" evidence="2">
    <location>
        <begin position="657"/>
        <end position="678"/>
    </location>
</feature>
<feature type="transmembrane region" description="Helical" evidence="2">
    <location>
        <begin position="690"/>
        <end position="709"/>
    </location>
</feature>
<keyword evidence="2" id="KW-0812">Transmembrane</keyword>
<dbReference type="InterPro" id="IPR001173">
    <property type="entry name" value="Glyco_trans_2-like"/>
</dbReference>
<protein>
    <recommendedName>
        <fullName evidence="4">Glycosyltransferase 2-like domain-containing protein</fullName>
    </recommendedName>
</protein>